<keyword evidence="3 4" id="KW-0418">Kinase</keyword>
<dbReference type="InterPro" id="IPR027417">
    <property type="entry name" value="P-loop_NTPase"/>
</dbReference>
<evidence type="ECO:0000313" key="4">
    <source>
        <dbReference type="EMBL" id="KFO21666.1"/>
    </source>
</evidence>
<accession>A0A091DFX8</accession>
<name>A0A091DFX8_FUKDA</name>
<evidence type="ECO:0000313" key="5">
    <source>
        <dbReference type="Proteomes" id="UP000028990"/>
    </source>
</evidence>
<dbReference type="GO" id="GO:0006139">
    <property type="term" value="P:nucleobase-containing compound metabolic process"/>
    <property type="evidence" value="ECO:0007669"/>
    <property type="project" value="InterPro"/>
</dbReference>
<sequence length="225" mass="25084">MEGKNRSEALSFEDQICTPDLVIFLICGNQRLKERLLKRGEQQGHADDNLKATQRRLLNFKRNAMPLVKYFQEKGLIVTFDTDSNEDEVFYDNSLAVDNKLFQNKEAVAQGTLTLPWCWTLVTSLMQDLIMESRLIPCQSTEHTDYSSHTKPLALPSSGLYHGSFPSEGKLPAPISSIADSLRSCTMVPVTPLEAVLLLLAPSPGTHHTCVVILDYIPQTAPHSV</sequence>
<organism evidence="4 5">
    <name type="scientific">Fukomys damarensis</name>
    <name type="common">Damaraland mole rat</name>
    <name type="synonym">Cryptomys damarensis</name>
    <dbReference type="NCBI Taxonomy" id="885580"/>
    <lineage>
        <taxon>Eukaryota</taxon>
        <taxon>Metazoa</taxon>
        <taxon>Chordata</taxon>
        <taxon>Craniata</taxon>
        <taxon>Vertebrata</taxon>
        <taxon>Euteleostomi</taxon>
        <taxon>Mammalia</taxon>
        <taxon>Eutheria</taxon>
        <taxon>Euarchontoglires</taxon>
        <taxon>Glires</taxon>
        <taxon>Rodentia</taxon>
        <taxon>Hystricomorpha</taxon>
        <taxon>Bathyergidae</taxon>
        <taxon>Fukomys</taxon>
    </lineage>
</organism>
<dbReference type="SUPFAM" id="SSF52540">
    <property type="entry name" value="P-loop containing nucleoside triphosphate hydrolases"/>
    <property type="match status" value="1"/>
</dbReference>
<dbReference type="Proteomes" id="UP000028990">
    <property type="component" value="Unassembled WGS sequence"/>
</dbReference>
<dbReference type="AlphaFoldDB" id="A0A091DFX8"/>
<dbReference type="Gene3D" id="3.40.50.300">
    <property type="entry name" value="P-loop containing nucleotide triphosphate hydrolases"/>
    <property type="match status" value="1"/>
</dbReference>
<dbReference type="InterPro" id="IPR000850">
    <property type="entry name" value="Adenylat/UMP-CMP_kin"/>
</dbReference>
<evidence type="ECO:0000256" key="3">
    <source>
        <dbReference type="ARBA" id="ARBA00022777"/>
    </source>
</evidence>
<evidence type="ECO:0000256" key="1">
    <source>
        <dbReference type="ARBA" id="ARBA00022679"/>
    </source>
</evidence>
<reference evidence="4 5" key="1">
    <citation type="submission" date="2013-11" db="EMBL/GenBank/DDBJ databases">
        <title>The Damaraland mole rat (Fukomys damarensis) genome and evolution of African mole rats.</title>
        <authorList>
            <person name="Gladyshev V.N."/>
            <person name="Fang X."/>
        </authorList>
    </citation>
    <scope>NUCLEOTIDE SEQUENCE [LARGE SCALE GENOMIC DNA]</scope>
    <source>
        <tissue evidence="4">Liver</tissue>
    </source>
</reference>
<keyword evidence="2" id="KW-0547">Nucleotide-binding</keyword>
<protein>
    <submittedName>
        <fullName evidence="4">Adenylate kinase isoenzyme 5</fullName>
    </submittedName>
</protein>
<dbReference type="EMBL" id="KN124317">
    <property type="protein sequence ID" value="KFO21666.1"/>
    <property type="molecule type" value="Genomic_DNA"/>
</dbReference>
<keyword evidence="5" id="KW-1185">Reference proteome</keyword>
<keyword evidence="1" id="KW-0808">Transferase</keyword>
<dbReference type="PANTHER" id="PTHR23359">
    <property type="entry name" value="NUCLEOTIDE KINASE"/>
    <property type="match status" value="1"/>
</dbReference>
<dbReference type="GO" id="GO:0019205">
    <property type="term" value="F:nucleobase-containing compound kinase activity"/>
    <property type="evidence" value="ECO:0007669"/>
    <property type="project" value="InterPro"/>
</dbReference>
<dbReference type="GO" id="GO:0005524">
    <property type="term" value="F:ATP binding"/>
    <property type="evidence" value="ECO:0007669"/>
    <property type="project" value="InterPro"/>
</dbReference>
<gene>
    <name evidence="4" type="ORF">H920_16948</name>
</gene>
<proteinExistence type="predicted"/>
<evidence type="ECO:0000256" key="2">
    <source>
        <dbReference type="ARBA" id="ARBA00022741"/>
    </source>
</evidence>